<evidence type="ECO:0000313" key="2">
    <source>
        <dbReference type="EMBL" id="KAJ5080590.1"/>
    </source>
</evidence>
<dbReference type="OrthoDB" id="6418750at2759"/>
<dbReference type="Pfam" id="PF00651">
    <property type="entry name" value="BTB"/>
    <property type="match status" value="1"/>
</dbReference>
<name>A0A9Q0LXJ3_ANAIG</name>
<dbReference type="Proteomes" id="UP001149090">
    <property type="component" value="Unassembled WGS sequence"/>
</dbReference>
<keyword evidence="3" id="KW-1185">Reference proteome</keyword>
<dbReference type="InterPro" id="IPR011333">
    <property type="entry name" value="SKP1/BTB/POZ_sf"/>
</dbReference>
<evidence type="ECO:0000259" key="1">
    <source>
        <dbReference type="PROSITE" id="PS50097"/>
    </source>
</evidence>
<organism evidence="2 3">
    <name type="scientific">Anaeramoeba ignava</name>
    <name type="common">Anaerobic marine amoeba</name>
    <dbReference type="NCBI Taxonomy" id="1746090"/>
    <lineage>
        <taxon>Eukaryota</taxon>
        <taxon>Metamonada</taxon>
        <taxon>Anaeramoebidae</taxon>
        <taxon>Anaeramoeba</taxon>
    </lineage>
</organism>
<reference evidence="2" key="1">
    <citation type="submission" date="2022-10" db="EMBL/GenBank/DDBJ databases">
        <title>Novel sulphate-reducing endosymbionts in the free-living metamonad Anaeramoeba.</title>
        <authorList>
            <person name="Jerlstrom-Hultqvist J."/>
            <person name="Cepicka I."/>
            <person name="Gallot-Lavallee L."/>
            <person name="Salas-Leiva D."/>
            <person name="Curtis B.A."/>
            <person name="Zahonova K."/>
            <person name="Pipaliya S."/>
            <person name="Dacks J."/>
            <person name="Roger A.J."/>
        </authorList>
    </citation>
    <scope>NUCLEOTIDE SEQUENCE</scope>
    <source>
        <strain evidence="2">BMAN</strain>
    </source>
</reference>
<accession>A0A9Q0LXJ3</accession>
<protein>
    <recommendedName>
        <fullName evidence="1">BTB domain-containing protein</fullName>
    </recommendedName>
</protein>
<dbReference type="EMBL" id="JAPDFW010000007">
    <property type="protein sequence ID" value="KAJ5080590.1"/>
    <property type="molecule type" value="Genomic_DNA"/>
</dbReference>
<dbReference type="InterPro" id="IPR000210">
    <property type="entry name" value="BTB/POZ_dom"/>
</dbReference>
<sequence length="129" mass="15301">MASEIGFDQDWVAYKSKVESLIDDLKKLYEDKNSKDFAIVFQDEKIQVHKFVLAFRSNLFRGMFLSVTEDKSNQVSDYFSSGLLALQSLIQFLYLEKIDQELDQSQFTEIVQYYQMNLKYLDEINSFFR</sequence>
<feature type="domain" description="BTB" evidence="1">
    <location>
        <begin position="35"/>
        <end position="102"/>
    </location>
</feature>
<gene>
    <name evidence="2" type="ORF">M0811_13971</name>
</gene>
<proteinExistence type="predicted"/>
<dbReference type="CDD" id="cd18186">
    <property type="entry name" value="BTB_POZ_ZBTB_KLHL-like"/>
    <property type="match status" value="1"/>
</dbReference>
<dbReference type="SUPFAM" id="SSF54695">
    <property type="entry name" value="POZ domain"/>
    <property type="match status" value="1"/>
</dbReference>
<comment type="caution">
    <text evidence="2">The sequence shown here is derived from an EMBL/GenBank/DDBJ whole genome shotgun (WGS) entry which is preliminary data.</text>
</comment>
<dbReference type="Gene3D" id="3.30.710.10">
    <property type="entry name" value="Potassium Channel Kv1.1, Chain A"/>
    <property type="match status" value="1"/>
</dbReference>
<dbReference type="PROSITE" id="PS50097">
    <property type="entry name" value="BTB"/>
    <property type="match status" value="1"/>
</dbReference>
<evidence type="ECO:0000313" key="3">
    <source>
        <dbReference type="Proteomes" id="UP001149090"/>
    </source>
</evidence>
<dbReference type="AlphaFoldDB" id="A0A9Q0LXJ3"/>